<evidence type="ECO:0000259" key="1">
    <source>
        <dbReference type="Pfam" id="PF04149"/>
    </source>
</evidence>
<comment type="caution">
    <text evidence="2">The sequence shown here is derived from an EMBL/GenBank/DDBJ whole genome shotgun (WGS) entry which is preliminary data.</text>
</comment>
<dbReference type="RefSeq" id="WP_310914025.1">
    <property type="nucleotide sequence ID" value="NZ_JAVLVT010000011.1"/>
</dbReference>
<protein>
    <submittedName>
        <fullName evidence="2">DUF397 domain-containing protein</fullName>
    </submittedName>
</protein>
<accession>A0ABU2HAU2</accession>
<evidence type="ECO:0000313" key="3">
    <source>
        <dbReference type="Proteomes" id="UP001250214"/>
    </source>
</evidence>
<organism evidence="2 3">
    <name type="scientific">Lipingzhangella rawalii</name>
    <dbReference type="NCBI Taxonomy" id="2055835"/>
    <lineage>
        <taxon>Bacteria</taxon>
        <taxon>Bacillati</taxon>
        <taxon>Actinomycetota</taxon>
        <taxon>Actinomycetes</taxon>
        <taxon>Streptosporangiales</taxon>
        <taxon>Nocardiopsidaceae</taxon>
        <taxon>Lipingzhangella</taxon>
    </lineage>
</organism>
<dbReference type="InterPro" id="IPR007278">
    <property type="entry name" value="DUF397"/>
</dbReference>
<gene>
    <name evidence="2" type="ORF">RIF23_19315</name>
</gene>
<reference evidence="3" key="1">
    <citation type="submission" date="2023-07" db="EMBL/GenBank/DDBJ databases">
        <title>Novel species in the genus Lipingzhangella isolated from Sambhar Salt Lake.</title>
        <authorList>
            <person name="Jiya N."/>
            <person name="Kajale S."/>
            <person name="Sharma A."/>
        </authorList>
    </citation>
    <scope>NUCLEOTIDE SEQUENCE [LARGE SCALE GENOMIC DNA]</scope>
    <source>
        <strain evidence="3">LS1_29</strain>
    </source>
</reference>
<name>A0ABU2HAU2_9ACTN</name>
<sequence>MTSNAQWLKSSYSQNSGGNCLECRHDSHHIDLRDTQHRHLGHLTVPCSEWAAFLHALRTHEL</sequence>
<feature type="domain" description="DUF397" evidence="1">
    <location>
        <begin position="5"/>
        <end position="58"/>
    </location>
</feature>
<evidence type="ECO:0000313" key="2">
    <source>
        <dbReference type="EMBL" id="MDS1272441.1"/>
    </source>
</evidence>
<proteinExistence type="predicted"/>
<keyword evidence="3" id="KW-1185">Reference proteome</keyword>
<dbReference type="Proteomes" id="UP001250214">
    <property type="component" value="Unassembled WGS sequence"/>
</dbReference>
<dbReference type="Pfam" id="PF04149">
    <property type="entry name" value="DUF397"/>
    <property type="match status" value="1"/>
</dbReference>
<dbReference type="EMBL" id="JAVLVT010000011">
    <property type="protein sequence ID" value="MDS1272441.1"/>
    <property type="molecule type" value="Genomic_DNA"/>
</dbReference>